<dbReference type="AlphaFoldDB" id="A0A1U7CVY1"/>
<name>A0A1U7CVY1_9BACT</name>
<dbReference type="PANTHER" id="PTHR12697:SF5">
    <property type="entry name" value="DEOXYHYPUSINE HYDROXYLASE"/>
    <property type="match status" value="1"/>
</dbReference>
<dbReference type="OrthoDB" id="265989at2"/>
<evidence type="ECO:0000313" key="3">
    <source>
        <dbReference type="Proteomes" id="UP000186309"/>
    </source>
</evidence>
<dbReference type="RefSeq" id="WP_076349482.1">
    <property type="nucleotide sequence ID" value="NZ_CP019082.1"/>
</dbReference>
<dbReference type="EMBL" id="CP019082">
    <property type="protein sequence ID" value="APW63081.1"/>
    <property type="molecule type" value="Genomic_DNA"/>
</dbReference>
<dbReference type="KEGG" id="pbor:BSF38_04642"/>
<evidence type="ECO:0000313" key="2">
    <source>
        <dbReference type="EMBL" id="APW63081.1"/>
    </source>
</evidence>
<reference evidence="3" key="1">
    <citation type="submission" date="2016-12" db="EMBL/GenBank/DDBJ databases">
        <title>Comparative genomics of four Isosphaeraceae planctomycetes: a common pool of plasmids and glycoside hydrolase genes.</title>
        <authorList>
            <person name="Ivanova A."/>
        </authorList>
    </citation>
    <scope>NUCLEOTIDE SEQUENCE [LARGE SCALE GENOMIC DNA]</scope>
    <source>
        <strain evidence="3">PX4</strain>
    </source>
</reference>
<evidence type="ECO:0008006" key="4">
    <source>
        <dbReference type="Google" id="ProtNLM"/>
    </source>
</evidence>
<dbReference type="GO" id="GO:0016491">
    <property type="term" value="F:oxidoreductase activity"/>
    <property type="evidence" value="ECO:0007669"/>
    <property type="project" value="TreeGrafter"/>
</dbReference>
<evidence type="ECO:0000256" key="1">
    <source>
        <dbReference type="SAM" id="MobiDB-lite"/>
    </source>
</evidence>
<dbReference type="Gene3D" id="1.25.10.10">
    <property type="entry name" value="Leucine-rich Repeat Variant"/>
    <property type="match status" value="1"/>
</dbReference>
<proteinExistence type="predicted"/>
<dbReference type="SUPFAM" id="SSF48371">
    <property type="entry name" value="ARM repeat"/>
    <property type="match status" value="1"/>
</dbReference>
<accession>A0A1U7CVY1</accession>
<dbReference type="InterPro" id="IPR016024">
    <property type="entry name" value="ARM-type_fold"/>
</dbReference>
<dbReference type="STRING" id="1387353.BSF38_04642"/>
<feature type="compositionally biased region" description="Low complexity" evidence="1">
    <location>
        <begin position="222"/>
        <end position="239"/>
    </location>
</feature>
<sequence>MDEGILRTRANRRAIARLSVVLAACAAGCTTYVGTTARSFLGHVRNNPDPNVRYVAYSKLGSKDLYDNSEQKSEAVATLIEKYERGKEPVAIRAVICRSLGDLGDPSARAVLLRAVHDQEAVIKIEACRALGKVGRSEDATVLAQIMTLDHLEDARIAAIEGLADLKSRDPRIYKVLLDAMEHEDPAIRLASVGALRKLTGKDEGTEVAAWRRAVEPIIAQATTDAAADPATASATATPAKPPTDPSTKPAAGLKLFAPRPPR</sequence>
<dbReference type="PANTHER" id="PTHR12697">
    <property type="entry name" value="PBS LYASE HEAT-LIKE PROTEIN"/>
    <property type="match status" value="1"/>
</dbReference>
<dbReference type="Pfam" id="PF13646">
    <property type="entry name" value="HEAT_2"/>
    <property type="match status" value="1"/>
</dbReference>
<keyword evidence="3" id="KW-1185">Reference proteome</keyword>
<organism evidence="2 3">
    <name type="scientific">Paludisphaera borealis</name>
    <dbReference type="NCBI Taxonomy" id="1387353"/>
    <lineage>
        <taxon>Bacteria</taxon>
        <taxon>Pseudomonadati</taxon>
        <taxon>Planctomycetota</taxon>
        <taxon>Planctomycetia</taxon>
        <taxon>Isosphaerales</taxon>
        <taxon>Isosphaeraceae</taxon>
        <taxon>Paludisphaera</taxon>
    </lineage>
</organism>
<feature type="region of interest" description="Disordered" evidence="1">
    <location>
        <begin position="222"/>
        <end position="263"/>
    </location>
</feature>
<gene>
    <name evidence="2" type="ORF">BSF38_04642</name>
</gene>
<dbReference type="InterPro" id="IPR011989">
    <property type="entry name" value="ARM-like"/>
</dbReference>
<protein>
    <recommendedName>
        <fullName evidence="4">HEAT repeat domain-containing protein</fullName>
    </recommendedName>
</protein>
<dbReference type="Proteomes" id="UP000186309">
    <property type="component" value="Chromosome"/>
</dbReference>